<dbReference type="EMBL" id="PYHS01000004">
    <property type="protein sequence ID" value="PSR63982.1"/>
    <property type="molecule type" value="Genomic_DNA"/>
</dbReference>
<protein>
    <submittedName>
        <fullName evidence="2">HicB family protein</fullName>
    </submittedName>
</protein>
<organism evidence="2 3">
    <name type="scientific">Nocardia nova</name>
    <dbReference type="NCBI Taxonomy" id="37330"/>
    <lineage>
        <taxon>Bacteria</taxon>
        <taxon>Bacillati</taxon>
        <taxon>Actinomycetota</taxon>
        <taxon>Actinomycetes</taxon>
        <taxon>Mycobacteriales</taxon>
        <taxon>Nocardiaceae</taxon>
        <taxon>Nocardia</taxon>
    </lineage>
</organism>
<feature type="region of interest" description="Disordered" evidence="1">
    <location>
        <begin position="145"/>
        <end position="164"/>
    </location>
</feature>
<feature type="compositionally biased region" description="Basic residues" evidence="1">
    <location>
        <begin position="154"/>
        <end position="164"/>
    </location>
</feature>
<evidence type="ECO:0000313" key="3">
    <source>
        <dbReference type="Proteomes" id="UP000241647"/>
    </source>
</evidence>
<accession>A0A2T2Z897</accession>
<evidence type="ECO:0000256" key="1">
    <source>
        <dbReference type="SAM" id="MobiDB-lite"/>
    </source>
</evidence>
<dbReference type="Gene3D" id="3.30.160.250">
    <property type="match status" value="1"/>
</dbReference>
<dbReference type="AlphaFoldDB" id="A0A2T2Z897"/>
<name>A0A2T2Z897_9NOCA</name>
<gene>
    <name evidence="2" type="ORF">C8259_09020</name>
</gene>
<dbReference type="RefSeq" id="WP_063030199.1">
    <property type="nucleotide sequence ID" value="NZ_PYHS01000004.1"/>
</dbReference>
<evidence type="ECO:0000313" key="2">
    <source>
        <dbReference type="EMBL" id="PSR63982.1"/>
    </source>
</evidence>
<dbReference type="InterPro" id="IPR035069">
    <property type="entry name" value="TTHA1013/TTHA0281-like"/>
</dbReference>
<reference evidence="2 3" key="1">
    <citation type="submission" date="2018-02" db="EMBL/GenBank/DDBJ databases">
        <title>8 Nocardia nova and 1 Nocardia cyriacigeorgica strain used for evolution to TMP-SMX.</title>
        <authorList>
            <person name="Mehta H."/>
            <person name="Weng J."/>
            <person name="Shamoo Y."/>
        </authorList>
    </citation>
    <scope>NUCLEOTIDE SEQUENCE [LARGE SCALE GENOMIC DNA]</scope>
    <source>
        <strain evidence="2 3">ATCC 33727</strain>
    </source>
</reference>
<sequence>MTTTYNATATRDGRWWAVEIEGLPPNMVGVTQGRDLEEAKSMAREVVALLLDVPEDEIDIDLRVAGTEGLLDELAQARAAKEAAARAEQETLAKVAQNLTGQGITQRDAAQLLGLSPQRVAQLAPRRTDVAFPAGRVYVAKKVSAPKVSAKKGATTKKRRRAAS</sequence>
<dbReference type="Proteomes" id="UP000241647">
    <property type="component" value="Unassembled WGS sequence"/>
</dbReference>
<proteinExistence type="predicted"/>
<comment type="caution">
    <text evidence="2">The sequence shown here is derived from an EMBL/GenBank/DDBJ whole genome shotgun (WGS) entry which is preliminary data.</text>
</comment>
<dbReference type="SUPFAM" id="SSF143100">
    <property type="entry name" value="TTHA1013/TTHA0281-like"/>
    <property type="match status" value="1"/>
</dbReference>